<dbReference type="CDD" id="cd07377">
    <property type="entry name" value="WHTH_GntR"/>
    <property type="match status" value="1"/>
</dbReference>
<dbReference type="InterPro" id="IPR028978">
    <property type="entry name" value="Chorismate_lyase_/UTRA_dom_sf"/>
</dbReference>
<dbReference type="SMART" id="SM00866">
    <property type="entry name" value="UTRA"/>
    <property type="match status" value="1"/>
</dbReference>
<dbReference type="GO" id="GO:0003677">
    <property type="term" value="F:DNA binding"/>
    <property type="evidence" value="ECO:0007669"/>
    <property type="project" value="UniProtKB-KW"/>
</dbReference>
<name>A0A844W3A4_9RHOB</name>
<dbReference type="SUPFAM" id="SSF64288">
    <property type="entry name" value="Chorismate lyase-like"/>
    <property type="match status" value="1"/>
</dbReference>
<keyword evidence="1" id="KW-0805">Transcription regulation</keyword>
<sequence length="228" mass="24934">MSRRNTWQDIREKVRRRIHRRDWAPGEMIPNEIALAGEFGCSRATMNRALRSLASDGLIDRRRKGGTRVALHPVRRAVFEIPVLRHEIEETGAVYGYRLVLREMAAPLGHAAPGIGAGAECLHLVAVHSGDGQPHAVEDRWIDPALPGLADAPFEGVSANEWLLEHVPYTSGELTISAEPADAGTADLLGLPQGTPLLCLNRVTLDGARIVTSVRLSYRPGHRLTTSL</sequence>
<evidence type="ECO:0000256" key="1">
    <source>
        <dbReference type="ARBA" id="ARBA00023015"/>
    </source>
</evidence>
<feature type="domain" description="HTH gntR-type" evidence="4">
    <location>
        <begin position="4"/>
        <end position="72"/>
    </location>
</feature>
<evidence type="ECO:0000256" key="3">
    <source>
        <dbReference type="ARBA" id="ARBA00023163"/>
    </source>
</evidence>
<dbReference type="PROSITE" id="PS50949">
    <property type="entry name" value="HTH_GNTR"/>
    <property type="match status" value="1"/>
</dbReference>
<dbReference type="InterPro" id="IPR036388">
    <property type="entry name" value="WH-like_DNA-bd_sf"/>
</dbReference>
<keyword evidence="3" id="KW-0804">Transcription</keyword>
<proteinExistence type="predicted"/>
<gene>
    <name evidence="5" type="ORF">GLS40_05930</name>
</gene>
<dbReference type="InterPro" id="IPR000524">
    <property type="entry name" value="Tscrpt_reg_HTH_GntR"/>
</dbReference>
<organism evidence="5 6">
    <name type="scientific">Pseudooceanicola pacificus</name>
    <dbReference type="NCBI Taxonomy" id="2676438"/>
    <lineage>
        <taxon>Bacteria</taxon>
        <taxon>Pseudomonadati</taxon>
        <taxon>Pseudomonadota</taxon>
        <taxon>Alphaproteobacteria</taxon>
        <taxon>Rhodobacterales</taxon>
        <taxon>Paracoccaceae</taxon>
        <taxon>Pseudooceanicola</taxon>
    </lineage>
</organism>
<keyword evidence="6" id="KW-1185">Reference proteome</keyword>
<accession>A0A844W3A4</accession>
<dbReference type="GO" id="GO:0003700">
    <property type="term" value="F:DNA-binding transcription factor activity"/>
    <property type="evidence" value="ECO:0007669"/>
    <property type="project" value="InterPro"/>
</dbReference>
<dbReference type="EMBL" id="WNXQ01000003">
    <property type="protein sequence ID" value="MWB77555.1"/>
    <property type="molecule type" value="Genomic_DNA"/>
</dbReference>
<dbReference type="PRINTS" id="PR00035">
    <property type="entry name" value="HTHGNTR"/>
</dbReference>
<dbReference type="InterPro" id="IPR050679">
    <property type="entry name" value="Bact_HTH_transcr_reg"/>
</dbReference>
<dbReference type="SUPFAM" id="SSF46785">
    <property type="entry name" value="Winged helix' DNA-binding domain"/>
    <property type="match status" value="1"/>
</dbReference>
<dbReference type="Gene3D" id="1.10.10.10">
    <property type="entry name" value="Winged helix-like DNA-binding domain superfamily/Winged helix DNA-binding domain"/>
    <property type="match status" value="1"/>
</dbReference>
<dbReference type="Proteomes" id="UP000443843">
    <property type="component" value="Unassembled WGS sequence"/>
</dbReference>
<dbReference type="AlphaFoldDB" id="A0A844W3A4"/>
<comment type="caution">
    <text evidence="5">The sequence shown here is derived from an EMBL/GenBank/DDBJ whole genome shotgun (WGS) entry which is preliminary data.</text>
</comment>
<protein>
    <submittedName>
        <fullName evidence="5">UTRA domain-containing protein</fullName>
    </submittedName>
</protein>
<evidence type="ECO:0000313" key="5">
    <source>
        <dbReference type="EMBL" id="MWB77555.1"/>
    </source>
</evidence>
<evidence type="ECO:0000256" key="2">
    <source>
        <dbReference type="ARBA" id="ARBA00023125"/>
    </source>
</evidence>
<reference evidence="5 6" key="1">
    <citation type="submission" date="2019-11" db="EMBL/GenBank/DDBJ databases">
        <title>Pseudooceanicola pacifica sp. nov., isolated from deep-sea sediment of the Pacific Ocean.</title>
        <authorList>
            <person name="Lyu L."/>
        </authorList>
    </citation>
    <scope>NUCLEOTIDE SEQUENCE [LARGE SCALE GENOMIC DNA]</scope>
    <source>
        <strain evidence="5 6">216_PA32_1</strain>
    </source>
</reference>
<evidence type="ECO:0000259" key="4">
    <source>
        <dbReference type="PROSITE" id="PS50949"/>
    </source>
</evidence>
<dbReference type="PANTHER" id="PTHR44846">
    <property type="entry name" value="MANNOSYL-D-GLYCERATE TRANSPORT/METABOLISM SYSTEM REPRESSOR MNGR-RELATED"/>
    <property type="match status" value="1"/>
</dbReference>
<dbReference type="Gene3D" id="3.40.1410.10">
    <property type="entry name" value="Chorismate lyase-like"/>
    <property type="match status" value="1"/>
</dbReference>
<evidence type="ECO:0000313" key="6">
    <source>
        <dbReference type="Proteomes" id="UP000443843"/>
    </source>
</evidence>
<dbReference type="Pfam" id="PF07702">
    <property type="entry name" value="UTRA"/>
    <property type="match status" value="1"/>
</dbReference>
<dbReference type="Pfam" id="PF00392">
    <property type="entry name" value="GntR"/>
    <property type="match status" value="1"/>
</dbReference>
<dbReference type="PANTHER" id="PTHR44846:SF16">
    <property type="entry name" value="TRANSCRIPTIONAL REGULATOR PHNF-RELATED"/>
    <property type="match status" value="1"/>
</dbReference>
<dbReference type="RefSeq" id="WP_160381833.1">
    <property type="nucleotide sequence ID" value="NZ_WNXQ01000003.1"/>
</dbReference>
<dbReference type="SMART" id="SM00345">
    <property type="entry name" value="HTH_GNTR"/>
    <property type="match status" value="1"/>
</dbReference>
<dbReference type="InterPro" id="IPR011663">
    <property type="entry name" value="UTRA"/>
</dbReference>
<keyword evidence="2" id="KW-0238">DNA-binding</keyword>
<dbReference type="InterPro" id="IPR036390">
    <property type="entry name" value="WH_DNA-bd_sf"/>
</dbReference>